<organism evidence="2 3">
    <name type="scientific">Streptomyces monashensis</name>
    <dbReference type="NCBI Taxonomy" id="1678012"/>
    <lineage>
        <taxon>Bacteria</taxon>
        <taxon>Bacillati</taxon>
        <taxon>Actinomycetota</taxon>
        <taxon>Actinomycetes</taxon>
        <taxon>Kitasatosporales</taxon>
        <taxon>Streptomycetaceae</taxon>
        <taxon>Streptomyces</taxon>
    </lineage>
</organism>
<name>A0A1S2QJ58_9ACTN</name>
<feature type="transmembrane region" description="Helical" evidence="1">
    <location>
        <begin position="109"/>
        <end position="127"/>
    </location>
</feature>
<feature type="transmembrane region" description="Helical" evidence="1">
    <location>
        <begin position="42"/>
        <end position="60"/>
    </location>
</feature>
<feature type="transmembrane region" description="Helical" evidence="1">
    <location>
        <begin position="66"/>
        <end position="89"/>
    </location>
</feature>
<dbReference type="RefSeq" id="WP_071380906.1">
    <property type="nucleotide sequence ID" value="NZ_MLYO01000021.1"/>
</dbReference>
<proteinExistence type="predicted"/>
<keyword evidence="1" id="KW-0472">Membrane</keyword>
<dbReference type="AlphaFoldDB" id="A0A1S2QJ58"/>
<keyword evidence="1" id="KW-0812">Transmembrane</keyword>
<accession>A0A1S2QJ58</accession>
<dbReference type="Proteomes" id="UP000179642">
    <property type="component" value="Unassembled WGS sequence"/>
</dbReference>
<dbReference type="EMBL" id="MLYO01000021">
    <property type="protein sequence ID" value="OIK05415.1"/>
    <property type="molecule type" value="Genomic_DNA"/>
</dbReference>
<evidence type="ECO:0000313" key="3">
    <source>
        <dbReference type="Proteomes" id="UP000179642"/>
    </source>
</evidence>
<keyword evidence="3" id="KW-1185">Reference proteome</keyword>
<comment type="caution">
    <text evidence="2">The sequence shown here is derived from an EMBL/GenBank/DDBJ whole genome shotgun (WGS) entry which is preliminary data.</text>
</comment>
<sequence>MNDTGEPMDALDARRAQDALAAACAARSAARRAGGRDRPRRYLVGQGLAFAAGFTAFGLADLLPRYGTWLTLAGLACAVGFFALVWIGAHHGGVTRWFSRDGGPRRSTWELWGAPLVTIGVGALAAVPYGVAGWSIAFGLATGAEHLLRAFLPRQGSTA</sequence>
<evidence type="ECO:0000313" key="2">
    <source>
        <dbReference type="EMBL" id="OIK05415.1"/>
    </source>
</evidence>
<gene>
    <name evidence="2" type="ORF">BIV23_12640</name>
</gene>
<evidence type="ECO:0000256" key="1">
    <source>
        <dbReference type="SAM" id="Phobius"/>
    </source>
</evidence>
<reference evidence="2 3" key="1">
    <citation type="submission" date="2016-10" db="EMBL/GenBank/DDBJ databases">
        <title>Genome sequence of Streptomyces sp. MUSC 1.</title>
        <authorList>
            <person name="Lee L.-H."/>
            <person name="Ser H.-L."/>
            <person name="Law J.W.-F."/>
        </authorList>
    </citation>
    <scope>NUCLEOTIDE SEQUENCE [LARGE SCALE GENOMIC DNA]</scope>
    <source>
        <strain evidence="2 3">MUSC 1</strain>
    </source>
</reference>
<keyword evidence="1" id="KW-1133">Transmembrane helix</keyword>
<protein>
    <submittedName>
        <fullName evidence="2">Uncharacterized protein</fullName>
    </submittedName>
</protein>